<name>A0A318K2A7_9NOCA</name>
<keyword evidence="2" id="KW-1185">Reference proteome</keyword>
<protein>
    <submittedName>
        <fullName evidence="1">Uncharacterized protein</fullName>
    </submittedName>
</protein>
<evidence type="ECO:0000313" key="1">
    <source>
        <dbReference type="EMBL" id="PXX64980.1"/>
    </source>
</evidence>
<comment type="caution">
    <text evidence="1">The sequence shown here is derived from an EMBL/GenBank/DDBJ whole genome shotgun (WGS) entry which is preliminary data.</text>
</comment>
<proteinExistence type="predicted"/>
<sequence>MRTTIDIDAVVLEHLRHRSKREGKTLGQLVSELLASAIAQEDRLPSVDIAWPSTNLGLRVDIEDKHALYAALDAAD</sequence>
<dbReference type="RefSeq" id="WP_040739375.1">
    <property type="nucleotide sequence ID" value="NZ_QJKF01000004.1"/>
</dbReference>
<gene>
    <name evidence="1" type="ORF">DFR70_10441</name>
</gene>
<accession>A0A318K2A7</accession>
<organism evidence="1 2">
    <name type="scientific">Nocardia tenerifensis</name>
    <dbReference type="NCBI Taxonomy" id="228006"/>
    <lineage>
        <taxon>Bacteria</taxon>
        <taxon>Bacillati</taxon>
        <taxon>Actinomycetota</taxon>
        <taxon>Actinomycetes</taxon>
        <taxon>Mycobacteriales</taxon>
        <taxon>Nocardiaceae</taxon>
        <taxon>Nocardia</taxon>
    </lineage>
</organism>
<reference evidence="1 2" key="1">
    <citation type="submission" date="2018-05" db="EMBL/GenBank/DDBJ databases">
        <title>Genomic Encyclopedia of Type Strains, Phase IV (KMG-IV): sequencing the most valuable type-strain genomes for metagenomic binning, comparative biology and taxonomic classification.</title>
        <authorList>
            <person name="Goeker M."/>
        </authorList>
    </citation>
    <scope>NUCLEOTIDE SEQUENCE [LARGE SCALE GENOMIC DNA]</scope>
    <source>
        <strain evidence="1 2">DSM 44704</strain>
    </source>
</reference>
<dbReference type="EMBL" id="QJKF01000004">
    <property type="protein sequence ID" value="PXX64980.1"/>
    <property type="molecule type" value="Genomic_DNA"/>
</dbReference>
<evidence type="ECO:0000313" key="2">
    <source>
        <dbReference type="Proteomes" id="UP000247569"/>
    </source>
</evidence>
<dbReference type="Proteomes" id="UP000247569">
    <property type="component" value="Unassembled WGS sequence"/>
</dbReference>
<dbReference type="AlphaFoldDB" id="A0A318K2A7"/>
<dbReference type="OrthoDB" id="4560449at2"/>